<sequence length="112" mass="12175">MDPYAAPAFHRDPYASQEMSLPTTQKHAMHCSSSARPSSGNLFFGSQHISQFFASPSCANTTRDLPNFPPPTPGGSASPFQPRPEQRGPDAYGYMGTQRSASCSTKSFWRDG</sequence>
<keyword evidence="3" id="KW-1185">Reference proteome</keyword>
<organism evidence="2 3">
    <name type="scientific">Stylosanthes scabra</name>
    <dbReference type="NCBI Taxonomy" id="79078"/>
    <lineage>
        <taxon>Eukaryota</taxon>
        <taxon>Viridiplantae</taxon>
        <taxon>Streptophyta</taxon>
        <taxon>Embryophyta</taxon>
        <taxon>Tracheophyta</taxon>
        <taxon>Spermatophyta</taxon>
        <taxon>Magnoliopsida</taxon>
        <taxon>eudicotyledons</taxon>
        <taxon>Gunneridae</taxon>
        <taxon>Pentapetalae</taxon>
        <taxon>rosids</taxon>
        <taxon>fabids</taxon>
        <taxon>Fabales</taxon>
        <taxon>Fabaceae</taxon>
        <taxon>Papilionoideae</taxon>
        <taxon>50 kb inversion clade</taxon>
        <taxon>dalbergioids sensu lato</taxon>
        <taxon>Dalbergieae</taxon>
        <taxon>Pterocarpus clade</taxon>
        <taxon>Stylosanthes</taxon>
    </lineage>
</organism>
<feature type="region of interest" description="Disordered" evidence="1">
    <location>
        <begin position="60"/>
        <end position="112"/>
    </location>
</feature>
<protein>
    <submittedName>
        <fullName evidence="2">Uncharacterized protein</fullName>
    </submittedName>
</protein>
<accession>A0ABU6W0W7</accession>
<dbReference type="EMBL" id="JASCZI010154221">
    <property type="protein sequence ID" value="MED6177908.1"/>
    <property type="molecule type" value="Genomic_DNA"/>
</dbReference>
<comment type="caution">
    <text evidence="2">The sequence shown here is derived from an EMBL/GenBank/DDBJ whole genome shotgun (WGS) entry which is preliminary data.</text>
</comment>
<dbReference type="Proteomes" id="UP001341840">
    <property type="component" value="Unassembled WGS sequence"/>
</dbReference>
<name>A0ABU6W0W7_9FABA</name>
<feature type="compositionally biased region" description="Polar residues" evidence="1">
    <location>
        <begin position="97"/>
        <end position="112"/>
    </location>
</feature>
<evidence type="ECO:0000313" key="3">
    <source>
        <dbReference type="Proteomes" id="UP001341840"/>
    </source>
</evidence>
<evidence type="ECO:0000256" key="1">
    <source>
        <dbReference type="SAM" id="MobiDB-lite"/>
    </source>
</evidence>
<evidence type="ECO:0000313" key="2">
    <source>
        <dbReference type="EMBL" id="MED6177908.1"/>
    </source>
</evidence>
<gene>
    <name evidence="2" type="ORF">PIB30_102593</name>
</gene>
<feature type="compositionally biased region" description="Polar residues" evidence="1">
    <location>
        <begin position="17"/>
        <end position="37"/>
    </location>
</feature>
<reference evidence="2 3" key="1">
    <citation type="journal article" date="2023" name="Plants (Basel)">
        <title>Bridging the Gap: Combining Genomics and Transcriptomics Approaches to Understand Stylosanthes scabra, an Orphan Legume from the Brazilian Caatinga.</title>
        <authorList>
            <person name="Ferreira-Neto J.R.C."/>
            <person name="da Silva M.D."/>
            <person name="Binneck E."/>
            <person name="de Melo N.F."/>
            <person name="da Silva R.H."/>
            <person name="de Melo A.L.T.M."/>
            <person name="Pandolfi V."/>
            <person name="Bustamante F.O."/>
            <person name="Brasileiro-Vidal A.C."/>
            <person name="Benko-Iseppon A.M."/>
        </authorList>
    </citation>
    <scope>NUCLEOTIDE SEQUENCE [LARGE SCALE GENOMIC DNA]</scope>
    <source>
        <tissue evidence="2">Leaves</tissue>
    </source>
</reference>
<proteinExistence type="predicted"/>
<feature type="region of interest" description="Disordered" evidence="1">
    <location>
        <begin position="1"/>
        <end position="37"/>
    </location>
</feature>